<accession>A0A0L8I3F8</accession>
<protein>
    <submittedName>
        <fullName evidence="1">Uncharacterized protein</fullName>
    </submittedName>
</protein>
<sequence length="67" mass="7585">MIIKDKLIGQTCTTYNYTTAYDVNLAVTFTSKRVVNKKRPITVECQTKCLKPFSFVSFGSKFISHGD</sequence>
<name>A0A0L8I3F8_OCTBM</name>
<dbReference type="EMBL" id="KQ416708">
    <property type="protein sequence ID" value="KOF95610.1"/>
    <property type="molecule type" value="Genomic_DNA"/>
</dbReference>
<gene>
    <name evidence="1" type="ORF">OCBIM_22037738mg</name>
</gene>
<dbReference type="AlphaFoldDB" id="A0A0L8I3F8"/>
<proteinExistence type="predicted"/>
<organism evidence="1">
    <name type="scientific">Octopus bimaculoides</name>
    <name type="common">California two-spotted octopus</name>
    <dbReference type="NCBI Taxonomy" id="37653"/>
    <lineage>
        <taxon>Eukaryota</taxon>
        <taxon>Metazoa</taxon>
        <taxon>Spiralia</taxon>
        <taxon>Lophotrochozoa</taxon>
        <taxon>Mollusca</taxon>
        <taxon>Cephalopoda</taxon>
        <taxon>Coleoidea</taxon>
        <taxon>Octopodiformes</taxon>
        <taxon>Octopoda</taxon>
        <taxon>Incirrata</taxon>
        <taxon>Octopodidae</taxon>
        <taxon>Octopus</taxon>
    </lineage>
</organism>
<evidence type="ECO:0000313" key="1">
    <source>
        <dbReference type="EMBL" id="KOF95610.1"/>
    </source>
</evidence>
<reference evidence="1" key="1">
    <citation type="submission" date="2015-07" db="EMBL/GenBank/DDBJ databases">
        <title>MeaNS - Measles Nucleotide Surveillance Program.</title>
        <authorList>
            <person name="Tran T."/>
            <person name="Druce J."/>
        </authorList>
    </citation>
    <scope>NUCLEOTIDE SEQUENCE</scope>
    <source>
        <strain evidence="1">UCB-OBI-ISO-001</strain>
        <tissue evidence="1">Gonad</tissue>
    </source>
</reference>